<organism evidence="4 5">
    <name type="scientific">Punica granatum</name>
    <name type="common">Pomegranate</name>
    <dbReference type="NCBI Taxonomy" id="22663"/>
    <lineage>
        <taxon>Eukaryota</taxon>
        <taxon>Viridiplantae</taxon>
        <taxon>Streptophyta</taxon>
        <taxon>Embryophyta</taxon>
        <taxon>Tracheophyta</taxon>
        <taxon>Spermatophyta</taxon>
        <taxon>Magnoliopsida</taxon>
        <taxon>eudicotyledons</taxon>
        <taxon>Gunneridae</taxon>
        <taxon>Pentapetalae</taxon>
        <taxon>rosids</taxon>
        <taxon>malvids</taxon>
        <taxon>Myrtales</taxon>
        <taxon>Lythraceae</taxon>
        <taxon>Punica</taxon>
    </lineage>
</organism>
<dbReference type="GO" id="GO:0005634">
    <property type="term" value="C:nucleus"/>
    <property type="evidence" value="ECO:0007669"/>
    <property type="project" value="UniProtKB-SubCell"/>
</dbReference>
<evidence type="ECO:0000313" key="5">
    <source>
        <dbReference type="Proteomes" id="UP000197138"/>
    </source>
</evidence>
<evidence type="ECO:0000313" key="4">
    <source>
        <dbReference type="EMBL" id="OWM71561.1"/>
    </source>
</evidence>
<evidence type="ECO:0000256" key="3">
    <source>
        <dbReference type="SAM" id="MobiDB-lite"/>
    </source>
</evidence>
<comment type="caution">
    <text evidence="4">The sequence shown here is derived from an EMBL/GenBank/DDBJ whole genome shotgun (WGS) entry which is preliminary data.</text>
</comment>
<dbReference type="GO" id="GO:0003697">
    <property type="term" value="F:single-stranded DNA binding"/>
    <property type="evidence" value="ECO:0007669"/>
    <property type="project" value="TreeGrafter"/>
</dbReference>
<proteinExistence type="predicted"/>
<sequence length="196" mass="22275">MGREAKQSKAKQTPDTWEFKVFGELLAPVGRCVSVETFAGKKLAIVVSIWLVQFSEIETLCFGEETMFEPQLKGDSEGNPANDENDSHSDFDNIQELKQHFMEKQRNVSKNWHIPPSFPSEAVVSAYSTPQVDKSAETFSWGKPDIFILRKLKFGWNSKKADELLLPVLNEYNKHEDEEARLEDIEAVKLNLLAPS</sequence>
<gene>
    <name evidence="4" type="ORF">CDL15_Pgr005748</name>
</gene>
<dbReference type="PANTHER" id="PTHR16171:SF7">
    <property type="entry name" value="DNA REPAIR PROTEIN RAD2"/>
    <property type="match status" value="1"/>
</dbReference>
<dbReference type="SUPFAM" id="SSF47807">
    <property type="entry name" value="5' to 3' exonuclease, C-terminal subdomain"/>
    <property type="match status" value="1"/>
</dbReference>
<protein>
    <submittedName>
        <fullName evidence="4">Uncharacterized protein</fullName>
    </submittedName>
</protein>
<evidence type="ECO:0000256" key="1">
    <source>
        <dbReference type="ARBA" id="ARBA00004123"/>
    </source>
</evidence>
<evidence type="ECO:0000256" key="2">
    <source>
        <dbReference type="ARBA" id="ARBA00023242"/>
    </source>
</evidence>
<reference evidence="5" key="1">
    <citation type="journal article" date="2017" name="Plant J.">
        <title>The pomegranate (Punica granatum L.) genome and the genomics of punicalagin biosynthesis.</title>
        <authorList>
            <person name="Qin G."/>
            <person name="Xu C."/>
            <person name="Ming R."/>
            <person name="Tang H."/>
            <person name="Guyot R."/>
            <person name="Kramer E.M."/>
            <person name="Hu Y."/>
            <person name="Yi X."/>
            <person name="Qi Y."/>
            <person name="Xu X."/>
            <person name="Gao Z."/>
            <person name="Pan H."/>
            <person name="Jian J."/>
            <person name="Tian Y."/>
            <person name="Yue Z."/>
            <person name="Xu Y."/>
        </authorList>
    </citation>
    <scope>NUCLEOTIDE SEQUENCE [LARGE SCALE GENOMIC DNA]</scope>
    <source>
        <strain evidence="5">cv. Dabenzi</strain>
    </source>
</reference>
<dbReference type="AlphaFoldDB" id="A0A218WH77"/>
<name>A0A218WH77_PUNGR</name>
<dbReference type="InterPro" id="IPR036279">
    <property type="entry name" value="5-3_exonuclease_C_sf"/>
</dbReference>
<dbReference type="GO" id="GO:0004520">
    <property type="term" value="F:DNA endonuclease activity"/>
    <property type="evidence" value="ECO:0007669"/>
    <property type="project" value="TreeGrafter"/>
</dbReference>
<feature type="region of interest" description="Disordered" evidence="3">
    <location>
        <begin position="71"/>
        <end position="90"/>
    </location>
</feature>
<dbReference type="EMBL" id="MTKT01004399">
    <property type="protein sequence ID" value="OWM71561.1"/>
    <property type="molecule type" value="Genomic_DNA"/>
</dbReference>
<accession>A0A218WH77</accession>
<dbReference type="PANTHER" id="PTHR16171">
    <property type="entry name" value="DNA REPAIR PROTEIN COMPLEMENTING XP-G CELLS-RELATED"/>
    <property type="match status" value="1"/>
</dbReference>
<dbReference type="Proteomes" id="UP000197138">
    <property type="component" value="Unassembled WGS sequence"/>
</dbReference>
<comment type="subcellular location">
    <subcellularLocation>
        <location evidence="1">Nucleus</location>
    </subcellularLocation>
</comment>
<keyword evidence="2" id="KW-0539">Nucleus</keyword>